<dbReference type="Proteomes" id="UP001642487">
    <property type="component" value="Chromosome 2"/>
</dbReference>
<name>A0ABP0Y7B0_9ROSI</name>
<sequence>MLVMNRITVKLTPRYSDILHTYDRASLSSRPPKNNRVALFDVTRFKPFKPRSTRIPTEQGALANTFFWLTNLKAGFVAFIPPSTVLLMEWDDYEGNPFILG</sequence>
<evidence type="ECO:0000313" key="2">
    <source>
        <dbReference type="Proteomes" id="UP001642487"/>
    </source>
</evidence>
<accession>A0ABP0Y7B0</accession>
<reference evidence="1 2" key="1">
    <citation type="submission" date="2024-03" db="EMBL/GenBank/DDBJ databases">
        <authorList>
            <person name="Gkanogiannis A."/>
            <person name="Becerra Lopez-Lavalle L."/>
        </authorList>
    </citation>
    <scope>NUCLEOTIDE SEQUENCE [LARGE SCALE GENOMIC DNA]</scope>
</reference>
<protein>
    <submittedName>
        <fullName evidence="1">Uncharacterized protein</fullName>
    </submittedName>
</protein>
<gene>
    <name evidence="1" type="ORF">CITCOLO1_LOCUS8228</name>
</gene>
<proteinExistence type="predicted"/>
<organism evidence="1 2">
    <name type="scientific">Citrullus colocynthis</name>
    <name type="common">colocynth</name>
    <dbReference type="NCBI Taxonomy" id="252529"/>
    <lineage>
        <taxon>Eukaryota</taxon>
        <taxon>Viridiplantae</taxon>
        <taxon>Streptophyta</taxon>
        <taxon>Embryophyta</taxon>
        <taxon>Tracheophyta</taxon>
        <taxon>Spermatophyta</taxon>
        <taxon>Magnoliopsida</taxon>
        <taxon>eudicotyledons</taxon>
        <taxon>Gunneridae</taxon>
        <taxon>Pentapetalae</taxon>
        <taxon>rosids</taxon>
        <taxon>fabids</taxon>
        <taxon>Cucurbitales</taxon>
        <taxon>Cucurbitaceae</taxon>
        <taxon>Benincaseae</taxon>
        <taxon>Citrullus</taxon>
    </lineage>
</organism>
<dbReference type="EMBL" id="OZ021736">
    <property type="protein sequence ID" value="CAK9316367.1"/>
    <property type="molecule type" value="Genomic_DNA"/>
</dbReference>
<evidence type="ECO:0000313" key="1">
    <source>
        <dbReference type="EMBL" id="CAK9316367.1"/>
    </source>
</evidence>
<keyword evidence="2" id="KW-1185">Reference proteome</keyword>